<feature type="signal peptide" evidence="1">
    <location>
        <begin position="1"/>
        <end position="20"/>
    </location>
</feature>
<feature type="chain" id="PRO_5042992481" evidence="1">
    <location>
        <begin position="21"/>
        <end position="230"/>
    </location>
</feature>
<evidence type="ECO:0000313" key="3">
    <source>
        <dbReference type="Proteomes" id="UP001280581"/>
    </source>
</evidence>
<dbReference type="AlphaFoldDB" id="A0AAN6LWR3"/>
<dbReference type="EMBL" id="WVTA01000007">
    <property type="protein sequence ID" value="KAK3208666.1"/>
    <property type="molecule type" value="Genomic_DNA"/>
</dbReference>
<accession>A0AAN6LWR3</accession>
<gene>
    <name evidence="2" type="ORF">GRF29_77g1572315</name>
</gene>
<keyword evidence="3" id="KW-1185">Reference proteome</keyword>
<dbReference type="Proteomes" id="UP001280581">
    <property type="component" value="Unassembled WGS sequence"/>
</dbReference>
<evidence type="ECO:0000313" key="2">
    <source>
        <dbReference type="EMBL" id="KAK3208666.1"/>
    </source>
</evidence>
<proteinExistence type="predicted"/>
<evidence type="ECO:0000256" key="1">
    <source>
        <dbReference type="SAM" id="SignalP"/>
    </source>
</evidence>
<sequence length="230" mass="24957">MARFHFFAALSTVAITASHALPLLCHSHTQPNPIFQTYPQDATGVINGTTAIIPIPYHVARGVVPAQYAILTSAYREIFPTLPPDVYPAILEAVQDHDVKQFGIGIPDFTHTSMLIQRKRMAIKYPFVDRLGDGYSSFKYNAPQLVTAENLIAVIGSGLYGGTVPATFNPSCEAYADDGKGETYLKGYAVPGSSTLGSKTDIASSFGRVEGIPYSLEAYGFRFSYSSREC</sequence>
<organism evidence="2 3">
    <name type="scientific">Pseudopithomyces chartarum</name>
    <dbReference type="NCBI Taxonomy" id="1892770"/>
    <lineage>
        <taxon>Eukaryota</taxon>
        <taxon>Fungi</taxon>
        <taxon>Dikarya</taxon>
        <taxon>Ascomycota</taxon>
        <taxon>Pezizomycotina</taxon>
        <taxon>Dothideomycetes</taxon>
        <taxon>Pleosporomycetidae</taxon>
        <taxon>Pleosporales</taxon>
        <taxon>Massarineae</taxon>
        <taxon>Didymosphaeriaceae</taxon>
        <taxon>Pseudopithomyces</taxon>
    </lineage>
</organism>
<reference evidence="2 3" key="1">
    <citation type="submission" date="2021-02" db="EMBL/GenBank/DDBJ databases">
        <title>Genome assembly of Pseudopithomyces chartarum.</title>
        <authorList>
            <person name="Jauregui R."/>
            <person name="Singh J."/>
            <person name="Voisey C."/>
        </authorList>
    </citation>
    <scope>NUCLEOTIDE SEQUENCE [LARGE SCALE GENOMIC DNA]</scope>
    <source>
        <strain evidence="2 3">AGR01</strain>
    </source>
</reference>
<comment type="caution">
    <text evidence="2">The sequence shown here is derived from an EMBL/GenBank/DDBJ whole genome shotgun (WGS) entry which is preliminary data.</text>
</comment>
<keyword evidence="1" id="KW-0732">Signal</keyword>
<name>A0AAN6LWR3_9PLEO</name>
<protein>
    <submittedName>
        <fullName evidence="2">Uncharacterized protein</fullName>
    </submittedName>
</protein>